<dbReference type="AlphaFoldDB" id="Q29QJ4"/>
<dbReference type="EMBL" id="BT024396">
    <property type="protein sequence ID" value="ABC86458.1"/>
    <property type="molecule type" value="mRNA"/>
</dbReference>
<reference evidence="2" key="1">
    <citation type="submission" date="2006-01" db="EMBL/GenBank/DDBJ databases">
        <authorList>
            <person name="Stapleton M."/>
            <person name="Carlson J."/>
            <person name="Chavez C."/>
            <person name="Frise E."/>
            <person name="George R."/>
            <person name="Pacleb J."/>
            <person name="Park S."/>
            <person name="Wan K."/>
            <person name="Yu C."/>
            <person name="Celniker S."/>
        </authorList>
    </citation>
    <scope>NUCLEOTIDE SEQUENCE</scope>
</reference>
<evidence type="ECO:0000313" key="2">
    <source>
        <dbReference type="EMBL" id="ABC86458.1"/>
    </source>
</evidence>
<evidence type="ECO:0000256" key="1">
    <source>
        <dbReference type="SAM" id="MobiDB-lite"/>
    </source>
</evidence>
<sequence length="114" mass="12369">MSHCTTSKPMSSFARTKSSPTWIRAHLCDALHNRVPQEAQSLHEQGPGTAGHVQPGHLQVRHSRRCWLPIERRLCQAANGPGCGSDAPVPAAAAPRNRQPGTGEGLQHRGWQAQ</sequence>
<accession>Q29QJ4</accession>
<feature type="region of interest" description="Disordered" evidence="1">
    <location>
        <begin position="79"/>
        <end position="114"/>
    </location>
</feature>
<feature type="region of interest" description="Disordered" evidence="1">
    <location>
        <begin position="38"/>
        <end position="58"/>
    </location>
</feature>
<protein>
    <submittedName>
        <fullName evidence="2">IP05150p</fullName>
    </submittedName>
</protein>
<name>Q29QJ4_DROME</name>
<organism evidence="2">
    <name type="scientific">Drosophila melanogaster</name>
    <name type="common">Fruit fly</name>
    <dbReference type="NCBI Taxonomy" id="7227"/>
    <lineage>
        <taxon>Eukaryota</taxon>
        <taxon>Metazoa</taxon>
        <taxon>Ecdysozoa</taxon>
        <taxon>Arthropoda</taxon>
        <taxon>Hexapoda</taxon>
        <taxon>Insecta</taxon>
        <taxon>Pterygota</taxon>
        <taxon>Neoptera</taxon>
        <taxon>Endopterygota</taxon>
        <taxon>Diptera</taxon>
        <taxon>Brachycera</taxon>
        <taxon>Muscomorpha</taxon>
        <taxon>Ephydroidea</taxon>
        <taxon>Drosophilidae</taxon>
        <taxon>Drosophila</taxon>
        <taxon>Sophophora</taxon>
    </lineage>
</organism>
<proteinExistence type="evidence at transcript level"/>